<dbReference type="RefSeq" id="WP_145236584.1">
    <property type="nucleotide sequence ID" value="NZ_VNFF01000007.1"/>
</dbReference>
<dbReference type="Proteomes" id="UP000317938">
    <property type="component" value="Unassembled WGS sequence"/>
</dbReference>
<protein>
    <submittedName>
        <fullName evidence="2">LicD family protein</fullName>
    </submittedName>
</protein>
<evidence type="ECO:0000259" key="1">
    <source>
        <dbReference type="Pfam" id="PF04991"/>
    </source>
</evidence>
<name>A0ABY3FED9_9GAMM</name>
<proteinExistence type="predicted"/>
<dbReference type="Pfam" id="PF04991">
    <property type="entry name" value="LicD"/>
    <property type="match status" value="1"/>
</dbReference>
<sequence>MKLLEIQNNMLEIAIMFDKFCTEHNLEYSICGGSLIGAVRHKGFVPWDDDFDVVMPRDDYDRFLKCWKEDNRFALIKVGDHNYYKPATPAKVYMKGTRVAEINELANGMPEFCPYGIFLDIFPVDEYPDNFLGNFCNKYIGKLVLAKSMSQFHLKNKGVVFRNLVKLLRLVPEKLVNSIRDAAINYVKQKASTTSKTFIGYGVETPFTNLKIDKSAMWPAKQEFVINDYIFKGPQSAETYLTCRYGNYMSLPPESMRFQHIVKVKHIDE</sequence>
<organism evidence="2 3">
    <name type="scientific">Pseudoalteromonas neustonica</name>
    <dbReference type="NCBI Taxonomy" id="1840331"/>
    <lineage>
        <taxon>Bacteria</taxon>
        <taxon>Pseudomonadati</taxon>
        <taxon>Pseudomonadota</taxon>
        <taxon>Gammaproteobacteria</taxon>
        <taxon>Alteromonadales</taxon>
        <taxon>Pseudoalteromonadaceae</taxon>
        <taxon>Pseudoalteromonas</taxon>
    </lineage>
</organism>
<comment type="caution">
    <text evidence="2">The sequence shown here is derived from an EMBL/GenBank/DDBJ whole genome shotgun (WGS) entry which is preliminary data.</text>
</comment>
<keyword evidence="3" id="KW-1185">Reference proteome</keyword>
<dbReference type="PANTHER" id="PTHR43404:SF2">
    <property type="entry name" value="LIPOPOLYSACCHARIDE CHOLINEPHOSPHOTRANSFERASE LICD"/>
    <property type="match status" value="1"/>
</dbReference>
<feature type="domain" description="LicD/FKTN/FKRP nucleotidyltransferase" evidence="1">
    <location>
        <begin position="21"/>
        <end position="246"/>
    </location>
</feature>
<dbReference type="InterPro" id="IPR052942">
    <property type="entry name" value="LPS_cholinephosphotransferase"/>
</dbReference>
<gene>
    <name evidence="2" type="ORF">FQP85_08610</name>
</gene>
<accession>A0ABY3FED9</accession>
<reference evidence="2 3" key="1">
    <citation type="submission" date="2019-07" db="EMBL/GenBank/DDBJ databases">
        <title>Diversity of Bacteria from Kongsfjorden, Arctic.</title>
        <authorList>
            <person name="Yu Y."/>
        </authorList>
    </citation>
    <scope>NUCLEOTIDE SEQUENCE [LARGE SCALE GENOMIC DNA]</scope>
    <source>
        <strain evidence="2 3">SM1927</strain>
    </source>
</reference>
<evidence type="ECO:0000313" key="2">
    <source>
        <dbReference type="EMBL" id="TVU83826.1"/>
    </source>
</evidence>
<dbReference type="EMBL" id="VNFF01000007">
    <property type="protein sequence ID" value="TVU83826.1"/>
    <property type="molecule type" value="Genomic_DNA"/>
</dbReference>
<evidence type="ECO:0000313" key="3">
    <source>
        <dbReference type="Proteomes" id="UP000317938"/>
    </source>
</evidence>
<dbReference type="InterPro" id="IPR007074">
    <property type="entry name" value="LicD/FKTN/FKRP_NTP_transf"/>
</dbReference>
<dbReference type="PANTHER" id="PTHR43404">
    <property type="entry name" value="LIPOPOLYSACCHARIDE CHOLINEPHOSPHOTRANSFERASE LICD"/>
    <property type="match status" value="1"/>
</dbReference>